<dbReference type="KEGG" id="ssai:N0B31_02365"/>
<dbReference type="InterPro" id="IPR055947">
    <property type="entry name" value="DUF7525"/>
</dbReference>
<evidence type="ECO:0000313" key="3">
    <source>
        <dbReference type="Proteomes" id="UP001057580"/>
    </source>
</evidence>
<keyword evidence="1" id="KW-0472">Membrane</keyword>
<gene>
    <name evidence="2" type="ORF">N0B31_02365</name>
</gene>
<keyword evidence="1" id="KW-1133">Transmembrane helix</keyword>
<dbReference type="RefSeq" id="WP_260594186.1">
    <property type="nucleotide sequence ID" value="NZ_CP104003.1"/>
</dbReference>
<reference evidence="2" key="1">
    <citation type="submission" date="2022-09" db="EMBL/GenBank/DDBJ databases">
        <title>Diverse halophilic archaea isolated from saline environments.</title>
        <authorList>
            <person name="Cui H.-L."/>
        </authorList>
    </citation>
    <scope>NUCLEOTIDE SEQUENCE</scope>
    <source>
        <strain evidence="2">ZS-35-S2</strain>
    </source>
</reference>
<dbReference type="AlphaFoldDB" id="A0A9E7R4L9"/>
<dbReference type="GeneID" id="74941229"/>
<accession>A0A9E7R4L9</accession>
<proteinExistence type="predicted"/>
<keyword evidence="3" id="KW-1185">Reference proteome</keyword>
<evidence type="ECO:0000256" key="1">
    <source>
        <dbReference type="SAM" id="Phobius"/>
    </source>
</evidence>
<feature type="transmembrane region" description="Helical" evidence="1">
    <location>
        <begin position="41"/>
        <end position="61"/>
    </location>
</feature>
<dbReference type="Pfam" id="PF24369">
    <property type="entry name" value="DUF7525"/>
    <property type="match status" value="1"/>
</dbReference>
<sequence length="62" mass="6100">MTTESASTDMSIGLSAVFVALALAGALGMYIFAVGGDTVSSGWAFAVAMLGAAAVVTAVHVY</sequence>
<protein>
    <submittedName>
        <fullName evidence="2">Uncharacterized protein</fullName>
    </submittedName>
</protein>
<keyword evidence="1" id="KW-0812">Transmembrane</keyword>
<feature type="transmembrane region" description="Helical" evidence="1">
    <location>
        <begin position="12"/>
        <end position="35"/>
    </location>
</feature>
<organism evidence="2 3">
    <name type="scientific">Salinirubellus salinus</name>
    <dbReference type="NCBI Taxonomy" id="1364945"/>
    <lineage>
        <taxon>Archaea</taxon>
        <taxon>Methanobacteriati</taxon>
        <taxon>Methanobacteriota</taxon>
        <taxon>Stenosarchaea group</taxon>
        <taxon>Halobacteria</taxon>
        <taxon>Halobacteriales</taxon>
        <taxon>Natronomonadaceae</taxon>
        <taxon>Salinirubellus</taxon>
    </lineage>
</organism>
<dbReference type="Proteomes" id="UP001057580">
    <property type="component" value="Chromosome"/>
</dbReference>
<evidence type="ECO:0000313" key="2">
    <source>
        <dbReference type="EMBL" id="UWM55134.1"/>
    </source>
</evidence>
<dbReference type="EMBL" id="CP104003">
    <property type="protein sequence ID" value="UWM55134.1"/>
    <property type="molecule type" value="Genomic_DNA"/>
</dbReference>
<name>A0A9E7R4L9_9EURY</name>